<dbReference type="Pfam" id="PF21716">
    <property type="entry name" value="dnstrm_HI1420"/>
    <property type="match status" value="1"/>
</dbReference>
<dbReference type="EMBL" id="CP000859">
    <property type="protein sequence ID" value="ABW68046.1"/>
    <property type="molecule type" value="Genomic_DNA"/>
</dbReference>
<evidence type="ECO:0000313" key="1">
    <source>
        <dbReference type="EMBL" id="ABW68046.1"/>
    </source>
</evidence>
<keyword evidence="2" id="KW-1185">Reference proteome</keyword>
<gene>
    <name evidence="1" type="ordered locus">Dole_2242</name>
</gene>
<organism evidence="1 2">
    <name type="scientific">Desulfosudis oleivorans (strain DSM 6200 / JCM 39069 / Hxd3)</name>
    <name type="common">Desulfococcus oleovorans</name>
    <dbReference type="NCBI Taxonomy" id="96561"/>
    <lineage>
        <taxon>Bacteria</taxon>
        <taxon>Pseudomonadati</taxon>
        <taxon>Thermodesulfobacteriota</taxon>
        <taxon>Desulfobacteria</taxon>
        <taxon>Desulfobacterales</taxon>
        <taxon>Desulfosudaceae</taxon>
        <taxon>Desulfosudis</taxon>
    </lineage>
</organism>
<dbReference type="AlphaFoldDB" id="A8ZUV6"/>
<dbReference type="RefSeq" id="WP_012175658.1">
    <property type="nucleotide sequence ID" value="NC_009943.1"/>
</dbReference>
<dbReference type="NCBIfam" id="TIGR02684">
    <property type="entry name" value="dnstrm_HI1420"/>
    <property type="match status" value="1"/>
</dbReference>
<proteinExistence type="predicted"/>
<dbReference type="STRING" id="96561.Dole_2242"/>
<name>A8ZUV6_DESOH</name>
<dbReference type="OrthoDB" id="9798416at2"/>
<dbReference type="Proteomes" id="UP000008561">
    <property type="component" value="Chromosome"/>
</dbReference>
<evidence type="ECO:0000313" key="2">
    <source>
        <dbReference type="Proteomes" id="UP000008561"/>
    </source>
</evidence>
<dbReference type="HOGENOM" id="CLU_137365_3_1_7"/>
<protein>
    <submittedName>
        <fullName evidence="1">Putative transcriptional regulator</fullName>
    </submittedName>
</protein>
<sequence length="99" mass="10959">MKKVTEKYENNLKADLLDPVEAAEYLNAALADGSHEVFLMALKDVANAKGISEIARETKLNRENLYRILSTQGNPKFKSLSSVLHSVGLKLSVEVENRA</sequence>
<dbReference type="KEGG" id="dol:Dole_2242"/>
<accession>A8ZUV6</accession>
<dbReference type="PANTHER" id="PTHR40275:SF1">
    <property type="entry name" value="SSL7038 PROTEIN"/>
    <property type="match status" value="1"/>
</dbReference>
<dbReference type="PANTHER" id="PTHR40275">
    <property type="entry name" value="SSL7038 PROTEIN"/>
    <property type="match status" value="1"/>
</dbReference>
<reference evidence="1 2" key="1">
    <citation type="submission" date="2007-10" db="EMBL/GenBank/DDBJ databases">
        <title>Complete sequence of Desulfococcus oleovorans Hxd3.</title>
        <authorList>
            <consortium name="US DOE Joint Genome Institute"/>
            <person name="Copeland A."/>
            <person name="Lucas S."/>
            <person name="Lapidus A."/>
            <person name="Barry K."/>
            <person name="Glavina del Rio T."/>
            <person name="Dalin E."/>
            <person name="Tice H."/>
            <person name="Pitluck S."/>
            <person name="Kiss H."/>
            <person name="Brettin T."/>
            <person name="Bruce D."/>
            <person name="Detter J.C."/>
            <person name="Han C."/>
            <person name="Schmutz J."/>
            <person name="Larimer F."/>
            <person name="Land M."/>
            <person name="Hauser L."/>
            <person name="Kyrpides N."/>
            <person name="Kim E."/>
            <person name="Wawrik B."/>
            <person name="Richardson P."/>
        </authorList>
    </citation>
    <scope>NUCLEOTIDE SEQUENCE [LARGE SCALE GENOMIC DNA]</scope>
    <source>
        <strain evidence="2">DSM 6200 / JCM 39069 / Hxd3</strain>
    </source>
</reference>
<dbReference type="eggNOG" id="COG3636">
    <property type="taxonomic scope" value="Bacteria"/>
</dbReference>
<dbReference type="InterPro" id="IPR014057">
    <property type="entry name" value="HI1420"/>
</dbReference>